<accession>I4B929</accession>
<gene>
    <name evidence="2" type="ordered locus">Turpa_3147</name>
</gene>
<dbReference type="AlphaFoldDB" id="I4B929"/>
<keyword evidence="3" id="KW-1185">Reference proteome</keyword>
<sequence length="169" mass="18713">MLDVGEEIRIQKNSGPTSLFLHLPYLNYIFFFFQGRGAYNIIKNLYQHKKQVPGLFQSAWLTIKFAIVSTIASTVLYSLLLAIGYNPFGKVLAKYIYFCGSLIGGLLPVGQLAVLFGEVPGSLLFPSFTAPTFIAIGSITFATYFLFGMAGALLAIFNIKADIRRAQFF</sequence>
<dbReference type="EMBL" id="CP002959">
    <property type="protein sequence ID" value="AFM13786.1"/>
    <property type="molecule type" value="Genomic_DNA"/>
</dbReference>
<organism evidence="2 3">
    <name type="scientific">Turneriella parva (strain ATCC BAA-1111 / DSM 21527 / NCTC 11395 / H)</name>
    <name type="common">Leptospira parva</name>
    <dbReference type="NCBI Taxonomy" id="869212"/>
    <lineage>
        <taxon>Bacteria</taxon>
        <taxon>Pseudomonadati</taxon>
        <taxon>Spirochaetota</taxon>
        <taxon>Spirochaetia</taxon>
        <taxon>Leptospirales</taxon>
        <taxon>Leptospiraceae</taxon>
        <taxon>Turneriella</taxon>
    </lineage>
</organism>
<protein>
    <submittedName>
        <fullName evidence="2">Uncharacterized protein</fullName>
    </submittedName>
</protein>
<keyword evidence="1" id="KW-0472">Membrane</keyword>
<dbReference type="Proteomes" id="UP000006048">
    <property type="component" value="Chromosome"/>
</dbReference>
<keyword evidence="1" id="KW-1133">Transmembrane helix</keyword>
<dbReference type="HOGENOM" id="CLU_1577816_0_0_12"/>
<evidence type="ECO:0000313" key="2">
    <source>
        <dbReference type="EMBL" id="AFM13786.1"/>
    </source>
</evidence>
<feature type="transmembrane region" description="Helical" evidence="1">
    <location>
        <begin position="59"/>
        <end position="83"/>
    </location>
</feature>
<dbReference type="RefSeq" id="WP_014804286.1">
    <property type="nucleotide sequence ID" value="NC_018020.1"/>
</dbReference>
<evidence type="ECO:0000256" key="1">
    <source>
        <dbReference type="SAM" id="Phobius"/>
    </source>
</evidence>
<dbReference type="STRING" id="869212.Turpa_3147"/>
<keyword evidence="1" id="KW-0812">Transmembrane</keyword>
<proteinExistence type="predicted"/>
<reference evidence="2 3" key="1">
    <citation type="submission" date="2012-06" db="EMBL/GenBank/DDBJ databases">
        <title>The complete chromosome of genome of Turneriella parva DSM 21527.</title>
        <authorList>
            <consortium name="US DOE Joint Genome Institute (JGI-PGF)"/>
            <person name="Lucas S."/>
            <person name="Han J."/>
            <person name="Lapidus A."/>
            <person name="Bruce D."/>
            <person name="Goodwin L."/>
            <person name="Pitluck S."/>
            <person name="Peters L."/>
            <person name="Kyrpides N."/>
            <person name="Mavromatis K."/>
            <person name="Ivanova N."/>
            <person name="Mikhailova N."/>
            <person name="Chertkov O."/>
            <person name="Detter J.C."/>
            <person name="Tapia R."/>
            <person name="Han C."/>
            <person name="Land M."/>
            <person name="Hauser L."/>
            <person name="Markowitz V."/>
            <person name="Cheng J.-F."/>
            <person name="Hugenholtz P."/>
            <person name="Woyke T."/>
            <person name="Wu D."/>
            <person name="Gronow S."/>
            <person name="Wellnitz S."/>
            <person name="Brambilla E."/>
            <person name="Klenk H.-P."/>
            <person name="Eisen J.A."/>
        </authorList>
    </citation>
    <scope>NUCLEOTIDE SEQUENCE [LARGE SCALE GENOMIC DNA]</scope>
    <source>
        <strain evidence="3">ATCC BAA-1111 / DSM 21527 / NCTC 11395 / H</strain>
    </source>
</reference>
<feature type="transmembrane region" description="Helical" evidence="1">
    <location>
        <begin position="95"/>
        <end position="116"/>
    </location>
</feature>
<feature type="transmembrane region" description="Helical" evidence="1">
    <location>
        <begin position="19"/>
        <end position="39"/>
    </location>
</feature>
<name>I4B929_TURPD</name>
<evidence type="ECO:0000313" key="3">
    <source>
        <dbReference type="Proteomes" id="UP000006048"/>
    </source>
</evidence>
<dbReference type="KEGG" id="tpx:Turpa_3147"/>
<feature type="transmembrane region" description="Helical" evidence="1">
    <location>
        <begin position="128"/>
        <end position="157"/>
    </location>
</feature>